<dbReference type="Gene3D" id="3.90.550.10">
    <property type="entry name" value="Spore Coat Polysaccharide Biosynthesis Protein SpsA, Chain A"/>
    <property type="match status" value="1"/>
</dbReference>
<evidence type="ECO:0000313" key="5">
    <source>
        <dbReference type="Proteomes" id="UP000190897"/>
    </source>
</evidence>
<name>A0A1T5HE48_9BACT</name>
<dbReference type="PANTHER" id="PTHR22916">
    <property type="entry name" value="GLYCOSYLTRANSFERASE"/>
    <property type="match status" value="1"/>
</dbReference>
<dbReference type="GO" id="GO:0016758">
    <property type="term" value="F:hexosyltransferase activity"/>
    <property type="evidence" value="ECO:0007669"/>
    <property type="project" value="UniProtKB-ARBA"/>
</dbReference>
<dbReference type="OrthoDB" id="9815829at2"/>
<protein>
    <submittedName>
        <fullName evidence="4">Glycosyl transferase family 2</fullName>
    </submittedName>
</protein>
<evidence type="ECO:0000313" key="4">
    <source>
        <dbReference type="EMBL" id="SKC18975.1"/>
    </source>
</evidence>
<evidence type="ECO:0000256" key="2">
    <source>
        <dbReference type="ARBA" id="ARBA00022679"/>
    </source>
</evidence>
<evidence type="ECO:0000259" key="3">
    <source>
        <dbReference type="Pfam" id="PF00535"/>
    </source>
</evidence>
<dbReference type="Proteomes" id="UP000190897">
    <property type="component" value="Unassembled WGS sequence"/>
</dbReference>
<evidence type="ECO:0000256" key="1">
    <source>
        <dbReference type="ARBA" id="ARBA00022676"/>
    </source>
</evidence>
<sequence>MPFLSIIVPVYNKEDYIESSIESILNQTFSDFELILVNDGSTDQSGRICDHYQKTDQRVVVVHQSNQGVSTARNTGLDVSTGRYIGFVDCDDELETDMYDLLISNALYHNADVSICGIKKIFPDKTVSLGGSNSVKIYNSDQALTGLLKKEFPRSVYDKIYLGANAKKVKFEGSIYEDTLYNFMVLAESKKIVYHDMLKYNYIIRENSVSMAKFSKKYIDSITVSGQILDICKAKRPDHIGEAINFDFVTNLSLLNIILISEKANYIEDYRLVSSNLVRLSKNLNGSATRAKHKYAFALFKCSPFIYEFMMKLYCEIAKADISKRK</sequence>
<dbReference type="SUPFAM" id="SSF53448">
    <property type="entry name" value="Nucleotide-diphospho-sugar transferases"/>
    <property type="match status" value="1"/>
</dbReference>
<keyword evidence="5" id="KW-1185">Reference proteome</keyword>
<accession>A0A1T5HE48</accession>
<feature type="domain" description="Glycosyltransferase 2-like" evidence="3">
    <location>
        <begin position="5"/>
        <end position="131"/>
    </location>
</feature>
<proteinExistence type="predicted"/>
<dbReference type="PANTHER" id="PTHR22916:SF51">
    <property type="entry name" value="GLYCOSYLTRANSFERASE EPSH-RELATED"/>
    <property type="match status" value="1"/>
</dbReference>
<organism evidence="4 5">
    <name type="scientific">Dyadobacter psychrophilus</name>
    <dbReference type="NCBI Taxonomy" id="651661"/>
    <lineage>
        <taxon>Bacteria</taxon>
        <taxon>Pseudomonadati</taxon>
        <taxon>Bacteroidota</taxon>
        <taxon>Cytophagia</taxon>
        <taxon>Cytophagales</taxon>
        <taxon>Spirosomataceae</taxon>
        <taxon>Dyadobacter</taxon>
    </lineage>
</organism>
<keyword evidence="1" id="KW-0328">Glycosyltransferase</keyword>
<dbReference type="CDD" id="cd00761">
    <property type="entry name" value="Glyco_tranf_GTA_type"/>
    <property type="match status" value="1"/>
</dbReference>
<reference evidence="5" key="1">
    <citation type="submission" date="2017-02" db="EMBL/GenBank/DDBJ databases">
        <authorList>
            <person name="Varghese N."/>
            <person name="Submissions S."/>
        </authorList>
    </citation>
    <scope>NUCLEOTIDE SEQUENCE [LARGE SCALE GENOMIC DNA]</scope>
    <source>
        <strain evidence="5">DSM 22270</strain>
    </source>
</reference>
<dbReference type="InterPro" id="IPR001173">
    <property type="entry name" value="Glyco_trans_2-like"/>
</dbReference>
<gene>
    <name evidence="4" type="ORF">SAMN05660293_05392</name>
</gene>
<dbReference type="EMBL" id="FUZA01000012">
    <property type="protein sequence ID" value="SKC18975.1"/>
    <property type="molecule type" value="Genomic_DNA"/>
</dbReference>
<dbReference type="AlphaFoldDB" id="A0A1T5HE48"/>
<keyword evidence="2 4" id="KW-0808">Transferase</keyword>
<dbReference type="Pfam" id="PF00535">
    <property type="entry name" value="Glycos_transf_2"/>
    <property type="match status" value="1"/>
</dbReference>
<dbReference type="InterPro" id="IPR029044">
    <property type="entry name" value="Nucleotide-diphossugar_trans"/>
</dbReference>
<dbReference type="RefSeq" id="WP_082217820.1">
    <property type="nucleotide sequence ID" value="NZ_FUZA01000012.1"/>
</dbReference>
<dbReference type="STRING" id="651661.SAMN05660293_05392"/>